<gene>
    <name evidence="8" type="ORF">CAPTEDRAFT_213075</name>
</gene>
<dbReference type="EMBL" id="KB291945">
    <property type="protein sequence ID" value="ELU18374.1"/>
    <property type="molecule type" value="Genomic_DNA"/>
</dbReference>
<dbReference type="InterPro" id="IPR035992">
    <property type="entry name" value="Ricin_B-like_lectins"/>
</dbReference>
<dbReference type="PROSITE" id="PS50231">
    <property type="entry name" value="RICIN_B_LECTIN"/>
    <property type="match status" value="1"/>
</dbReference>
<keyword evidence="6" id="KW-0472">Membrane</keyword>
<evidence type="ECO:0000256" key="6">
    <source>
        <dbReference type="SAM" id="Phobius"/>
    </source>
</evidence>
<feature type="domain" description="Sushi" evidence="7">
    <location>
        <begin position="1006"/>
        <end position="1064"/>
    </location>
</feature>
<dbReference type="Pfam" id="PF00084">
    <property type="entry name" value="Sushi"/>
    <property type="match status" value="6"/>
</dbReference>
<dbReference type="InterPro" id="IPR016187">
    <property type="entry name" value="CTDL_fold"/>
</dbReference>
<feature type="disulfide bond" evidence="5">
    <location>
        <begin position="1413"/>
        <end position="1440"/>
    </location>
</feature>
<dbReference type="SMART" id="SM00032">
    <property type="entry name" value="CCP"/>
    <property type="match status" value="14"/>
</dbReference>
<sequence>MHLIAVKRPTRLSYSVEGSFTSLKLDVVSAVAKVMSYLGCIYIKKNSPKLDPKIEDAQKFIQLTPNGYPSCPSDFDEVSSGACYLASQDQMSVSDNIRWCADHNAKLFATETAAEIDDVYDYVTAKIGYTDATFSTSGVLVSMSYSWASSQRNIDTGVFTPPSTKDSTTTCVFLTIDFPDNFRTSTHSGEPATLIVRNKYWRNINFIKVSAINQLILQTTLALDDEIRVSCHVGAAFIAKDATSNRVLLVNGGYSFIVGINSAAGINYAIVTFPELAPASYRLFKYTTNLDDICIQQDTGRLFAGDCIITGPTGPFVVGVSYSSYRYMIKAYTGECWQAEGVTLGSKILIADCTKPEVQVKGIWEYYKPGRYSPLVLIHVPTGLCVQYKSTTTIQLATCSGSSDIQWLWAPFTSSSIVQLKEPKTSPERCAEYISDTKVAMAACQTPPNVQQMWLFDGWGRLANIHRGMCLDVTVATTATETFEPCVWDKQQYWTSKNDEYIRLTTELALRNLIKASYCLNYQNPRVWVTNSCSKVWLRYNTLRADGYDFGCYQLDWHALPIVKGFKLSNVAERTAEICRAKYCNGTAFVAVSHEGDCLCADFIPDPMYLKVPCDNSCYTNPTAICSGSASHVNILSMRKYINSHHLLACIFQFIASTCQTFVDPSCKFIPKECSDLQNQQLQMSTVCYKICKGVSTESICSDNDWINAVIDCGVPNNTMGMALSYSDTTVGNIATYTCAPSSLYWPNSTTSQCGSDGLWTEYTLNCTVIDCGFPSNVSTMSLTTNGTSPYSIAIYTCDLDLYLFNSSFITCGLDGQWTILEDPECNVIDCGVPPTIANTSMTYTTTIVGESVEYACYPTSKFLENSTAISCGTDGLWPEPKLTCTSIDCGVLSNTSSTVVSYTASAPGDTAIYKCYPSDFYVDNSSVITCGQDGNWTELELTCNVINCGFPPNIQDTINTFNSTTVGEVAMYSCHPLTMFEPNMTTIICETSGVWSNSQLQCSVIDCKDPPIFMNTIVEFNSTTVGSIALYTCNPTSYYYANSSSIQCNDDGNWSSLNLICTVIDCGTPPAVENATVSYTSTSVGSQADYTCLPTRHFTATPSFSTCGTDSQWSYVNCSENHCPEAPSSPHLNVRVEIYGSLCLALYECLFGYEPIGGDDVRATLPNPISWNGSKLICQEINCGPPPVVPNTTTVSTSAGLGATVVYKCVNGMLPTPDSMSVIYCNDDNAWEIPRMSCEDNSAISVCQSNGNWSSVYLQCEELKCTELDAPGLLSIIPAAVVGTMRITLCRPGYVPDGISTMVVTCSAPGTWIDVPTCTELVCVLPIVVPPLFYAEPDNVTVVTSGMNVTYKCYEGYKLTFGHKLRTCLSNGDLDGIQPVCEQIYCPLFELPSDVYIEHLNTSIGGWMTFHCDPGYDLSHHDPMVCTEREAWVGTVPVCQGKYQENLFILGMSHFKNNIILAKYCTNPPSIPHAESSVPSLVFQSKAVYKCLDGFVFENGAATAHLTCGEFGQWIGDMPECTVAIDRCGHPPEYPNASWHMPPYSQGRWVRYKCFPGFYMSLGSAEKLCQEITKTWDNSKIVCTELAINEVEVIGENLTKLEIFFRWIGYTDSDTLPLHYSIGIASVTFTLIPLILLLLIDCPHYRDHYKNLMKRNIKSFYHYNKCRHQAAALPVPVGHTIEERST</sequence>
<feature type="domain" description="Sushi" evidence="7">
    <location>
        <begin position="947"/>
        <end position="1005"/>
    </location>
</feature>
<feature type="domain" description="Sushi" evidence="7">
    <location>
        <begin position="883"/>
        <end position="946"/>
    </location>
</feature>
<feature type="domain" description="Sushi" evidence="7">
    <location>
        <begin position="1322"/>
        <end position="1384"/>
    </location>
</feature>
<keyword evidence="3 5" id="KW-1015">Disulfide bond</keyword>
<dbReference type="PROSITE" id="PS50923">
    <property type="entry name" value="SUSHI"/>
    <property type="match status" value="12"/>
</dbReference>
<feature type="domain" description="Sushi" evidence="7">
    <location>
        <begin position="1527"/>
        <end position="1586"/>
    </location>
</feature>
<keyword evidence="6" id="KW-1133">Transmembrane helix</keyword>
<dbReference type="Proteomes" id="UP000014760">
    <property type="component" value="Unassembled WGS sequence"/>
</dbReference>
<dbReference type="SUPFAM" id="SSF57535">
    <property type="entry name" value="Complement control module/SCR domain"/>
    <property type="match status" value="13"/>
</dbReference>
<feature type="domain" description="Sushi" evidence="7">
    <location>
        <begin position="770"/>
        <end position="828"/>
    </location>
</feature>
<dbReference type="PANTHER" id="PTHR19325:SF575">
    <property type="entry name" value="LOCOMOTION-RELATED PROTEIN HIKARU GENKI"/>
    <property type="match status" value="1"/>
</dbReference>
<evidence type="ECO:0000313" key="8">
    <source>
        <dbReference type="EMBL" id="ELU18374.1"/>
    </source>
</evidence>
<keyword evidence="4" id="KW-0325">Glycoprotein</keyword>
<name>R7VID4_CAPTE</name>
<dbReference type="HOGENOM" id="CLU_254125_0_0_1"/>
<dbReference type="Gene3D" id="2.10.70.10">
    <property type="entry name" value="Complement Module, domain 1"/>
    <property type="match status" value="12"/>
</dbReference>
<reference evidence="8 10" key="2">
    <citation type="journal article" date="2013" name="Nature">
        <title>Insights into bilaterian evolution from three spiralian genomes.</title>
        <authorList>
            <person name="Simakov O."/>
            <person name="Marletaz F."/>
            <person name="Cho S.J."/>
            <person name="Edsinger-Gonzales E."/>
            <person name="Havlak P."/>
            <person name="Hellsten U."/>
            <person name="Kuo D.H."/>
            <person name="Larsson T."/>
            <person name="Lv J."/>
            <person name="Arendt D."/>
            <person name="Savage R."/>
            <person name="Osoegawa K."/>
            <person name="de Jong P."/>
            <person name="Grimwood J."/>
            <person name="Chapman J.A."/>
            <person name="Shapiro H."/>
            <person name="Aerts A."/>
            <person name="Otillar R.P."/>
            <person name="Terry A.Y."/>
            <person name="Boore J.L."/>
            <person name="Grigoriev I.V."/>
            <person name="Lindberg D.R."/>
            <person name="Seaver E.C."/>
            <person name="Weisblat D.A."/>
            <person name="Putnam N.H."/>
            <person name="Rokhsar D.S."/>
        </authorList>
    </citation>
    <scope>NUCLEOTIDE SEQUENCE</scope>
    <source>
        <strain evidence="8 10">I ESC-2004</strain>
    </source>
</reference>
<reference evidence="10" key="1">
    <citation type="submission" date="2012-12" db="EMBL/GenBank/DDBJ databases">
        <authorList>
            <person name="Hellsten U."/>
            <person name="Grimwood J."/>
            <person name="Chapman J.A."/>
            <person name="Shapiro H."/>
            <person name="Aerts A."/>
            <person name="Otillar R.P."/>
            <person name="Terry A.Y."/>
            <person name="Boore J.L."/>
            <person name="Simakov O."/>
            <person name="Marletaz F."/>
            <person name="Cho S.-J."/>
            <person name="Edsinger-Gonzales E."/>
            <person name="Havlak P."/>
            <person name="Kuo D.-H."/>
            <person name="Larsson T."/>
            <person name="Lv J."/>
            <person name="Arendt D."/>
            <person name="Savage R."/>
            <person name="Osoegawa K."/>
            <person name="de Jong P."/>
            <person name="Lindberg D.R."/>
            <person name="Seaver E.C."/>
            <person name="Weisblat D.A."/>
            <person name="Putnam N.H."/>
            <person name="Grigoriev I.V."/>
            <person name="Rokhsar D.S."/>
        </authorList>
    </citation>
    <scope>NUCLEOTIDE SEQUENCE</scope>
    <source>
        <strain evidence="10">I ESC-2004</strain>
    </source>
</reference>
<dbReference type="InterPro" id="IPR050350">
    <property type="entry name" value="Compl-Cell_Adhes-Reg"/>
</dbReference>
<keyword evidence="10" id="KW-1185">Reference proteome</keyword>
<keyword evidence="6" id="KW-0812">Transmembrane</keyword>
<evidence type="ECO:0000313" key="9">
    <source>
        <dbReference type="EnsemblMetazoa" id="CapteP213075"/>
    </source>
</evidence>
<dbReference type="OrthoDB" id="9991441at2759"/>
<keyword evidence="1 5" id="KW-0768">Sushi</keyword>
<comment type="caution">
    <text evidence="5">Lacks conserved residue(s) required for the propagation of feature annotation.</text>
</comment>
<dbReference type="STRING" id="283909.R7VID4"/>
<dbReference type="Gene3D" id="2.80.10.50">
    <property type="match status" value="2"/>
</dbReference>
<feature type="domain" description="Sushi" evidence="7">
    <location>
        <begin position="711"/>
        <end position="769"/>
    </location>
</feature>
<dbReference type="Gene3D" id="2.20.28.230">
    <property type="match status" value="1"/>
</dbReference>
<evidence type="ECO:0000256" key="5">
    <source>
        <dbReference type="PROSITE-ProRule" id="PRU00302"/>
    </source>
</evidence>
<feature type="domain" description="Sushi" evidence="7">
    <location>
        <begin position="1464"/>
        <end position="1524"/>
    </location>
</feature>
<proteinExistence type="predicted"/>
<feature type="domain" description="Sushi" evidence="7">
    <location>
        <begin position="1182"/>
        <end position="1241"/>
    </location>
</feature>
<reference evidence="9" key="3">
    <citation type="submission" date="2015-06" db="UniProtKB">
        <authorList>
            <consortium name="EnsemblMetazoa"/>
        </authorList>
    </citation>
    <scope>IDENTIFICATION</scope>
</reference>
<evidence type="ECO:0000256" key="3">
    <source>
        <dbReference type="ARBA" id="ARBA00023157"/>
    </source>
</evidence>
<dbReference type="EnsemblMetazoa" id="CapteT213075">
    <property type="protein sequence ID" value="CapteP213075"/>
    <property type="gene ID" value="CapteG213075"/>
</dbReference>
<evidence type="ECO:0000313" key="10">
    <source>
        <dbReference type="Proteomes" id="UP000014760"/>
    </source>
</evidence>
<dbReference type="InterPro" id="IPR035976">
    <property type="entry name" value="Sushi/SCR/CCP_sf"/>
</dbReference>
<dbReference type="SUPFAM" id="SSF56436">
    <property type="entry name" value="C-type lectin-like"/>
    <property type="match status" value="1"/>
</dbReference>
<feature type="transmembrane region" description="Helical" evidence="6">
    <location>
        <begin position="1619"/>
        <end position="1641"/>
    </location>
</feature>
<evidence type="ECO:0000256" key="1">
    <source>
        <dbReference type="ARBA" id="ARBA00022659"/>
    </source>
</evidence>
<feature type="domain" description="Sushi" evidence="7">
    <location>
        <begin position="1385"/>
        <end position="1442"/>
    </location>
</feature>
<evidence type="ECO:0000259" key="7">
    <source>
        <dbReference type="PROSITE" id="PS50923"/>
    </source>
</evidence>
<feature type="disulfide bond" evidence="5">
    <location>
        <begin position="1466"/>
        <end position="1509"/>
    </location>
</feature>
<dbReference type="EMBL" id="AMQN01003790">
    <property type="status" value="NOT_ANNOTATED_CDS"/>
    <property type="molecule type" value="Genomic_DNA"/>
</dbReference>
<dbReference type="InterPro" id="IPR000436">
    <property type="entry name" value="Sushi_SCR_CCP_dom"/>
</dbReference>
<dbReference type="Pfam" id="PF00652">
    <property type="entry name" value="Ricin_B_lectin"/>
    <property type="match status" value="1"/>
</dbReference>
<organism evidence="8">
    <name type="scientific">Capitella teleta</name>
    <name type="common">Polychaete worm</name>
    <dbReference type="NCBI Taxonomy" id="283909"/>
    <lineage>
        <taxon>Eukaryota</taxon>
        <taxon>Metazoa</taxon>
        <taxon>Spiralia</taxon>
        <taxon>Lophotrochozoa</taxon>
        <taxon>Annelida</taxon>
        <taxon>Polychaeta</taxon>
        <taxon>Sedentaria</taxon>
        <taxon>Scolecida</taxon>
        <taxon>Capitellidae</taxon>
        <taxon>Capitella</taxon>
    </lineage>
</organism>
<dbReference type="InterPro" id="IPR000772">
    <property type="entry name" value="Ricin_B_lectin"/>
</dbReference>
<dbReference type="SMART" id="SM00458">
    <property type="entry name" value="RICIN"/>
    <property type="match status" value="1"/>
</dbReference>
<feature type="domain" description="Sushi" evidence="7">
    <location>
        <begin position="1065"/>
        <end position="1121"/>
    </location>
</feature>
<dbReference type="PANTHER" id="PTHR19325">
    <property type="entry name" value="COMPLEMENT COMPONENT-RELATED SUSHI DOMAIN-CONTAINING"/>
    <property type="match status" value="1"/>
</dbReference>
<dbReference type="CDD" id="cd00033">
    <property type="entry name" value="CCP"/>
    <property type="match status" value="9"/>
</dbReference>
<evidence type="ECO:0000256" key="4">
    <source>
        <dbReference type="ARBA" id="ARBA00023180"/>
    </source>
</evidence>
<dbReference type="SUPFAM" id="SSF50370">
    <property type="entry name" value="Ricin B-like lectins"/>
    <property type="match status" value="2"/>
</dbReference>
<feature type="domain" description="Sushi" evidence="7">
    <location>
        <begin position="1259"/>
        <end position="1321"/>
    </location>
</feature>
<accession>R7VID4</accession>
<protein>
    <recommendedName>
        <fullName evidence="7">Sushi domain-containing protein</fullName>
    </recommendedName>
</protein>
<keyword evidence="2" id="KW-0677">Repeat</keyword>
<evidence type="ECO:0000256" key="2">
    <source>
        <dbReference type="ARBA" id="ARBA00022737"/>
    </source>
</evidence>